<keyword evidence="2" id="KW-1185">Reference proteome</keyword>
<dbReference type="InterPro" id="IPR017853">
    <property type="entry name" value="GH"/>
</dbReference>
<protein>
    <recommendedName>
        <fullName evidence="3">Trehalose synthase</fullName>
    </recommendedName>
</protein>
<comment type="caution">
    <text evidence="1">The sequence shown here is derived from an EMBL/GenBank/DDBJ whole genome shotgun (WGS) entry which is preliminary data.</text>
</comment>
<dbReference type="Proteomes" id="UP000584670">
    <property type="component" value="Unassembled WGS sequence"/>
</dbReference>
<feature type="non-terminal residue" evidence="1">
    <location>
        <position position="48"/>
    </location>
</feature>
<evidence type="ECO:0000313" key="1">
    <source>
        <dbReference type="EMBL" id="MBC2908365.1"/>
    </source>
</evidence>
<gene>
    <name evidence="1" type="ORF">H4N64_44225</name>
</gene>
<reference evidence="1 2" key="1">
    <citation type="submission" date="2020-08" db="EMBL/GenBank/DDBJ databases">
        <title>Streptomyces sp. PSKA01 genome sequencing and assembly.</title>
        <authorList>
            <person name="Mandal S."/>
            <person name="Maiti P.K."/>
            <person name="Das P."/>
        </authorList>
    </citation>
    <scope>NUCLEOTIDE SEQUENCE [LARGE SCALE GENOMIC DNA]</scope>
    <source>
        <strain evidence="1 2">PSKA01</strain>
    </source>
</reference>
<dbReference type="Gene3D" id="3.20.20.80">
    <property type="entry name" value="Glycosidases"/>
    <property type="match status" value="1"/>
</dbReference>
<organism evidence="1 2">
    <name type="scientific">Streptomyces cupreus</name>
    <dbReference type="NCBI Taxonomy" id="2759956"/>
    <lineage>
        <taxon>Bacteria</taxon>
        <taxon>Bacillati</taxon>
        <taxon>Actinomycetota</taxon>
        <taxon>Actinomycetes</taxon>
        <taxon>Kitasatosporales</taxon>
        <taxon>Streptomycetaceae</taxon>
        <taxon>Streptomyces</taxon>
    </lineage>
</organism>
<dbReference type="AlphaFoldDB" id="A0A7X1MH51"/>
<dbReference type="SUPFAM" id="SSF51445">
    <property type="entry name" value="(Trans)glycosidases"/>
    <property type="match status" value="1"/>
</dbReference>
<accession>A0A7X1MH51</accession>
<name>A0A7X1MH51_9ACTN</name>
<evidence type="ECO:0000313" key="2">
    <source>
        <dbReference type="Proteomes" id="UP000584670"/>
    </source>
</evidence>
<sequence length="48" mass="5470">MTVNEPVHDTFEDTPAKDRHPDWFKSAVFYEVLVRSFQDSNGDGVGDL</sequence>
<dbReference type="EMBL" id="JACMSF010000188">
    <property type="protein sequence ID" value="MBC2908365.1"/>
    <property type="molecule type" value="Genomic_DNA"/>
</dbReference>
<evidence type="ECO:0008006" key="3">
    <source>
        <dbReference type="Google" id="ProtNLM"/>
    </source>
</evidence>
<proteinExistence type="predicted"/>